<dbReference type="EMBL" id="CP003316">
    <property type="protein sequence ID" value="AFA40700.1"/>
    <property type="molecule type" value="Genomic_DNA"/>
</dbReference>
<dbReference type="InterPro" id="IPR009075">
    <property type="entry name" value="AcylCo_DH/oxidase_C"/>
</dbReference>
<dbReference type="Pfam" id="PF02771">
    <property type="entry name" value="Acyl-CoA_dh_N"/>
    <property type="match status" value="1"/>
</dbReference>
<dbReference type="PANTHER" id="PTHR43884">
    <property type="entry name" value="ACYL-COA DEHYDROGENASE"/>
    <property type="match status" value="1"/>
</dbReference>
<feature type="domain" description="Acyl-CoA dehydrogenase/oxidase N-terminal" evidence="9">
    <location>
        <begin position="17"/>
        <end position="128"/>
    </location>
</feature>
<reference evidence="10 11" key="1">
    <citation type="journal article" date="2012" name="Stand. Genomic Sci.">
        <title>Complete genome sequence of Pyrobaculum oguniense.</title>
        <authorList>
            <person name="Bernick D.L."/>
            <person name="Karplus K."/>
            <person name="Lui L.M."/>
            <person name="Coker J.K."/>
            <person name="Murphy J.N."/>
            <person name="Chan P.P."/>
            <person name="Cozen A.E."/>
            <person name="Lowe T.M."/>
        </authorList>
    </citation>
    <scope>NUCLEOTIDE SEQUENCE [LARGE SCALE GENOMIC DNA]</scope>
    <source>
        <strain evidence="10 11">TE7</strain>
    </source>
</reference>
<dbReference type="PANTHER" id="PTHR43884:SF12">
    <property type="entry name" value="ISOVALERYL-COA DEHYDROGENASE, MITOCHONDRIAL-RELATED"/>
    <property type="match status" value="1"/>
</dbReference>
<dbReference type="Pfam" id="PF02770">
    <property type="entry name" value="Acyl-CoA_dh_M"/>
    <property type="match status" value="1"/>
</dbReference>
<feature type="domain" description="Acyl-CoA oxidase/dehydrogenase middle" evidence="8">
    <location>
        <begin position="133"/>
        <end position="227"/>
    </location>
</feature>
<dbReference type="InterPro" id="IPR046373">
    <property type="entry name" value="Acyl-CoA_Oxase/DH_mid-dom_sf"/>
</dbReference>
<evidence type="ECO:0000256" key="1">
    <source>
        <dbReference type="ARBA" id="ARBA00001974"/>
    </source>
</evidence>
<proteinExistence type="inferred from homology"/>
<dbReference type="SUPFAM" id="SSF56645">
    <property type="entry name" value="Acyl-CoA dehydrogenase NM domain-like"/>
    <property type="match status" value="1"/>
</dbReference>
<dbReference type="InterPro" id="IPR006089">
    <property type="entry name" value="Acyl-CoA_DH_CS"/>
</dbReference>
<organism evidence="10 11">
    <name type="scientific">Pyrobaculum oguniense (strain DSM 13380 / JCM 10595 / TE7)</name>
    <dbReference type="NCBI Taxonomy" id="698757"/>
    <lineage>
        <taxon>Archaea</taxon>
        <taxon>Thermoproteota</taxon>
        <taxon>Thermoprotei</taxon>
        <taxon>Thermoproteales</taxon>
        <taxon>Thermoproteaceae</taxon>
        <taxon>Pyrobaculum</taxon>
    </lineage>
</organism>
<dbReference type="Gene3D" id="1.20.140.10">
    <property type="entry name" value="Butyryl-CoA Dehydrogenase, subunit A, domain 3"/>
    <property type="match status" value="1"/>
</dbReference>
<dbReference type="GO" id="GO:0050660">
    <property type="term" value="F:flavin adenine dinucleotide binding"/>
    <property type="evidence" value="ECO:0007669"/>
    <property type="project" value="InterPro"/>
</dbReference>
<dbReference type="InterPro" id="IPR013786">
    <property type="entry name" value="AcylCoA_DH/ox_N"/>
</dbReference>
<protein>
    <submittedName>
        <fullName evidence="10">Acyl-CoA dehydrogenase</fullName>
    </submittedName>
</protein>
<dbReference type="SUPFAM" id="SSF47203">
    <property type="entry name" value="Acyl-CoA dehydrogenase C-terminal domain-like"/>
    <property type="match status" value="1"/>
</dbReference>
<dbReference type="STRING" id="698757.Pogu_2673"/>
<evidence type="ECO:0000256" key="3">
    <source>
        <dbReference type="ARBA" id="ARBA00022630"/>
    </source>
</evidence>
<dbReference type="Gene3D" id="1.10.540.10">
    <property type="entry name" value="Acyl-CoA dehydrogenase/oxidase, N-terminal domain"/>
    <property type="match status" value="1"/>
</dbReference>
<keyword evidence="5 6" id="KW-0560">Oxidoreductase</keyword>
<dbReference type="GO" id="GO:0003995">
    <property type="term" value="F:acyl-CoA dehydrogenase activity"/>
    <property type="evidence" value="ECO:0007669"/>
    <property type="project" value="InterPro"/>
</dbReference>
<comment type="cofactor">
    <cofactor evidence="1 6">
        <name>FAD</name>
        <dbReference type="ChEBI" id="CHEBI:57692"/>
    </cofactor>
</comment>
<dbReference type="PROSITE" id="PS00073">
    <property type="entry name" value="ACYL_COA_DH_2"/>
    <property type="match status" value="1"/>
</dbReference>
<dbReference type="InterPro" id="IPR006091">
    <property type="entry name" value="Acyl-CoA_Oxase/DH_mid-dom"/>
</dbReference>
<evidence type="ECO:0000256" key="4">
    <source>
        <dbReference type="ARBA" id="ARBA00022827"/>
    </source>
</evidence>
<evidence type="ECO:0000313" key="11">
    <source>
        <dbReference type="Proteomes" id="UP000009062"/>
    </source>
</evidence>
<dbReference type="HOGENOM" id="CLU_018204_0_2_2"/>
<gene>
    <name evidence="10" type="ordered locus">Pogu_2673</name>
</gene>
<feature type="domain" description="Acyl-CoA dehydrogenase/oxidase C-terminal" evidence="7">
    <location>
        <begin position="242"/>
        <end position="396"/>
    </location>
</feature>
<keyword evidence="3 6" id="KW-0285">Flavoprotein</keyword>
<keyword evidence="11" id="KW-1185">Reference proteome</keyword>
<dbReference type="InterPro" id="IPR037069">
    <property type="entry name" value="AcylCoA_DH/ox_N_sf"/>
</dbReference>
<name>H6QDT0_PYROT</name>
<comment type="similarity">
    <text evidence="2 6">Belongs to the acyl-CoA dehydrogenase family.</text>
</comment>
<accession>H6QDT0</accession>
<dbReference type="Pfam" id="PF00441">
    <property type="entry name" value="Acyl-CoA_dh_1"/>
    <property type="match status" value="1"/>
</dbReference>
<dbReference type="InterPro" id="IPR009100">
    <property type="entry name" value="AcylCoA_DH/oxidase_NM_dom_sf"/>
</dbReference>
<evidence type="ECO:0000256" key="2">
    <source>
        <dbReference type="ARBA" id="ARBA00009347"/>
    </source>
</evidence>
<dbReference type="Gene3D" id="2.40.110.10">
    <property type="entry name" value="Butyryl-CoA Dehydrogenase, subunit A, domain 2"/>
    <property type="match status" value="1"/>
</dbReference>
<sequence length="404" mass="45521">MSQITDTYLIPEQYKSEVDLVRKTAREFAQRYFTKELAHKIDKEEAFPWDLYKKAGELGLIGSTIPTEYGGAGFSTEIVSAVITEELIRADTTLGQCILSGAFGLGVLYLFGTEEQKKQYIPPVVRGEKTFFLALTEPEHGSDITELSTVAKKDGDYFILKGIKTFITNAPTAEYGIVLAQTEPEKKYRGQTLFLIHTDWPGVEIKPLKGKMGQRGSPIGEIRLDNVKVPKENIVGGEKEYNMGFYRALQYLNIGRTHVGAVALGMMLNAFDKAFEYAQKRIQFGKPIIEHQLIQQKLAEMIQLIDLSRLAVYRAHLILDDYIKGLVEPRTMAAISSITKTFVTESATKVIDHAIQILGGGGYMEEFEVERAWRDHRVTRIYEGTTEINLLTIVDAVRRGYFKL</sequence>
<dbReference type="FunFam" id="1.20.140.10:FF:000001">
    <property type="entry name" value="Acyl-CoA dehydrogenase"/>
    <property type="match status" value="1"/>
</dbReference>
<dbReference type="eggNOG" id="arCOG01707">
    <property type="taxonomic scope" value="Archaea"/>
</dbReference>
<keyword evidence="4 6" id="KW-0274">FAD</keyword>
<dbReference type="Proteomes" id="UP000009062">
    <property type="component" value="Chromosome"/>
</dbReference>
<evidence type="ECO:0000313" key="10">
    <source>
        <dbReference type="EMBL" id="AFA40700.1"/>
    </source>
</evidence>
<evidence type="ECO:0000259" key="8">
    <source>
        <dbReference type="Pfam" id="PF02770"/>
    </source>
</evidence>
<evidence type="ECO:0000259" key="9">
    <source>
        <dbReference type="Pfam" id="PF02771"/>
    </source>
</evidence>
<evidence type="ECO:0000256" key="6">
    <source>
        <dbReference type="RuleBase" id="RU362125"/>
    </source>
</evidence>
<evidence type="ECO:0000256" key="5">
    <source>
        <dbReference type="ARBA" id="ARBA00023002"/>
    </source>
</evidence>
<evidence type="ECO:0000259" key="7">
    <source>
        <dbReference type="Pfam" id="PF00441"/>
    </source>
</evidence>
<dbReference type="AlphaFoldDB" id="H6QDT0"/>
<dbReference type="FunFam" id="2.40.110.10:FF:000002">
    <property type="entry name" value="Acyl-CoA dehydrogenase fadE12"/>
    <property type="match status" value="1"/>
</dbReference>
<dbReference type="InterPro" id="IPR036250">
    <property type="entry name" value="AcylCo_DH-like_C"/>
</dbReference>
<dbReference type="KEGG" id="pog:Pogu_2673"/>